<dbReference type="EMBL" id="JAFFTA010000024">
    <property type="protein sequence ID" value="MBM9914753.1"/>
    <property type="molecule type" value="Genomic_DNA"/>
</dbReference>
<sequence length="73" mass="8086">MEKKKDAAFAASFFFGSAVPFVEPSHARLRASRARDPLLLFFSFFRGGPPQETVRGRAGWVRGGVRRMDAAAK</sequence>
<comment type="caution">
    <text evidence="1">The sequence shown here is derived from an EMBL/GenBank/DDBJ whole genome shotgun (WGS) entry which is preliminary data.</text>
</comment>
<dbReference type="AlphaFoldDB" id="A0AAW4GJU8"/>
<evidence type="ECO:0000313" key="2">
    <source>
        <dbReference type="EMBL" id="MBM9939493.1"/>
    </source>
</evidence>
<evidence type="ECO:0000313" key="3">
    <source>
        <dbReference type="Proteomes" id="UP000749453"/>
    </source>
</evidence>
<dbReference type="Proteomes" id="UP000749453">
    <property type="component" value="Unassembled WGS sequence"/>
</dbReference>
<name>A0AAW4GJU8_9GAMM</name>
<dbReference type="RefSeq" id="WP_205407022.1">
    <property type="nucleotide sequence ID" value="NZ_JAFFTA010000024.1"/>
</dbReference>
<accession>A0AAW4GJU8</accession>
<reference evidence="1" key="2">
    <citation type="submission" date="2021-01" db="EMBL/GenBank/DDBJ databases">
        <authorList>
            <person name="Yu Y."/>
        </authorList>
    </citation>
    <scope>NUCLEOTIDE SEQUENCE</scope>
    <source>
        <strain evidence="1">As-5</strain>
        <strain evidence="2">As-6</strain>
    </source>
</reference>
<dbReference type="EMBL" id="JAFFTB010000026">
    <property type="protein sequence ID" value="MBM9939493.1"/>
    <property type="molecule type" value="Genomic_DNA"/>
</dbReference>
<keyword evidence="3" id="KW-1185">Reference proteome</keyword>
<feature type="non-terminal residue" evidence="1">
    <location>
        <position position="73"/>
    </location>
</feature>
<organism evidence="1 4">
    <name type="scientific">Stenotrophomonas lactitubi</name>
    <dbReference type="NCBI Taxonomy" id="2045214"/>
    <lineage>
        <taxon>Bacteria</taxon>
        <taxon>Pseudomonadati</taxon>
        <taxon>Pseudomonadota</taxon>
        <taxon>Gammaproteobacteria</taxon>
        <taxon>Lysobacterales</taxon>
        <taxon>Lysobacteraceae</taxon>
        <taxon>Stenotrophomonas</taxon>
    </lineage>
</organism>
<reference evidence="3" key="1">
    <citation type="submission" date="2021-01" db="EMBL/GenBank/DDBJ databases">
        <title>Stenotrophomonas maltophilia.</title>
        <authorList>
            <person name="Yu Y."/>
        </authorList>
    </citation>
    <scope>NUCLEOTIDE SEQUENCE [LARGE SCALE GENOMIC DNA]</scope>
    <source>
        <strain evidence="3">As-6</strain>
    </source>
</reference>
<dbReference type="Proteomes" id="UP000784064">
    <property type="component" value="Unassembled WGS sequence"/>
</dbReference>
<gene>
    <name evidence="1" type="ORF">JJW18_14865</name>
    <name evidence="2" type="ORF">JJW19_15170</name>
</gene>
<evidence type="ECO:0000313" key="4">
    <source>
        <dbReference type="Proteomes" id="UP000784064"/>
    </source>
</evidence>
<proteinExistence type="predicted"/>
<protein>
    <submittedName>
        <fullName evidence="1">Uncharacterized protein</fullName>
    </submittedName>
</protein>
<evidence type="ECO:0000313" key="1">
    <source>
        <dbReference type="EMBL" id="MBM9914753.1"/>
    </source>
</evidence>